<evidence type="ECO:0000313" key="2">
    <source>
        <dbReference type="Proteomes" id="UP000001404"/>
    </source>
</evidence>
<name>D2PGB2_SACI9</name>
<dbReference type="AlphaFoldDB" id="D2PGB2"/>
<dbReference type="EMBL" id="CP001731">
    <property type="protein sequence ID" value="ADB88252.1"/>
    <property type="molecule type" value="Genomic_DNA"/>
</dbReference>
<gene>
    <name evidence="1" type="ordered locus">LD85_2635</name>
</gene>
<protein>
    <submittedName>
        <fullName evidence="1">Uncharacterized protein</fullName>
    </submittedName>
</protein>
<sequence length="63" mass="7433">MDLMKFRKYCEMLGTALVADVIKANSSEFIPKYADTNDMNGFTRLFARFDKIAKIFRYFNQVH</sequence>
<evidence type="ECO:0000313" key="1">
    <source>
        <dbReference type="EMBL" id="ADB88252.1"/>
    </source>
</evidence>
<reference evidence="2" key="1">
    <citation type="journal article" date="2009" name="Proc. Natl. Acad. Sci. U.S.A.">
        <title>Biogeography of the Sulfolobus islandicus pan-genome.</title>
        <authorList>
            <person name="Reno M.L."/>
            <person name="Held N.L."/>
            <person name="Fields C.J."/>
            <person name="Burke P.V."/>
            <person name="Whitaker R.J."/>
        </authorList>
    </citation>
    <scope>NUCLEOTIDE SEQUENCE [LARGE SCALE GENOMIC DNA]</scope>
    <source>
        <strain evidence="2">L.D.8.5 / Lassen #2</strain>
    </source>
</reference>
<dbReference type="HOGENOM" id="CLU_2930379_0_0_2"/>
<organism evidence="1 2">
    <name type="scientific">Saccharolobus islandicus (strain L.D.8.5 / Lassen #2)</name>
    <name type="common">Sulfolobus islandicus</name>
    <dbReference type="NCBI Taxonomy" id="425944"/>
    <lineage>
        <taxon>Archaea</taxon>
        <taxon>Thermoproteota</taxon>
        <taxon>Thermoprotei</taxon>
        <taxon>Sulfolobales</taxon>
        <taxon>Sulfolobaceae</taxon>
        <taxon>Saccharolobus</taxon>
    </lineage>
</organism>
<dbReference type="Proteomes" id="UP000001404">
    <property type="component" value="Chromosome"/>
</dbReference>
<dbReference type="KEGG" id="sii:LD85_2635"/>
<proteinExistence type="predicted"/>
<accession>D2PGB2</accession>